<proteinExistence type="predicted"/>
<feature type="transmembrane region" description="Helical" evidence="1">
    <location>
        <begin position="76"/>
        <end position="94"/>
    </location>
</feature>
<dbReference type="RefSeq" id="WP_160952317.1">
    <property type="nucleotide sequence ID" value="NZ_WWEQ01000006.1"/>
</dbReference>
<dbReference type="Pfam" id="PF03729">
    <property type="entry name" value="DUF308"/>
    <property type="match status" value="2"/>
</dbReference>
<feature type="transmembrane region" description="Helical" evidence="1">
    <location>
        <begin position="158"/>
        <end position="178"/>
    </location>
</feature>
<name>A0A6N9H512_9MICO</name>
<feature type="transmembrane region" description="Helical" evidence="1">
    <location>
        <begin position="100"/>
        <end position="118"/>
    </location>
</feature>
<keyword evidence="1" id="KW-0812">Transmembrane</keyword>
<dbReference type="InterPro" id="IPR052712">
    <property type="entry name" value="Acid_resist_chaperone_HdeD"/>
</dbReference>
<keyword evidence="1" id="KW-0472">Membrane</keyword>
<keyword evidence="3" id="KW-1185">Reference proteome</keyword>
<dbReference type="GO" id="GO:0005886">
    <property type="term" value="C:plasma membrane"/>
    <property type="evidence" value="ECO:0007669"/>
    <property type="project" value="TreeGrafter"/>
</dbReference>
<evidence type="ECO:0000313" key="2">
    <source>
        <dbReference type="EMBL" id="MYM18876.1"/>
    </source>
</evidence>
<dbReference type="InterPro" id="IPR005325">
    <property type="entry name" value="DUF308_memb"/>
</dbReference>
<dbReference type="PANTHER" id="PTHR34989">
    <property type="entry name" value="PROTEIN HDED"/>
    <property type="match status" value="1"/>
</dbReference>
<evidence type="ECO:0000256" key="1">
    <source>
        <dbReference type="SAM" id="Phobius"/>
    </source>
</evidence>
<evidence type="ECO:0008006" key="4">
    <source>
        <dbReference type="Google" id="ProtNLM"/>
    </source>
</evidence>
<sequence>MTSPLMPTAGTVLRKMRTLLFVQGAAALVLGVLVIIWPVNATLIFAILMGAWLLVDGVVSALTWAARPRGARSGVALARAIFGIVAGLVIVAVPAAGMLVVVWIVAFVMLLLGAFQLAGCGTLRAAGVRYWWMMLITGILSVLAAVGILLFPVTGAAVFAWIVGVAMIVEGIAAFLIGSQLNRAVRAQDEREIPGELA</sequence>
<dbReference type="Proteomes" id="UP000469215">
    <property type="component" value="Unassembled WGS sequence"/>
</dbReference>
<dbReference type="AlphaFoldDB" id="A0A6N9H512"/>
<feature type="transmembrane region" description="Helical" evidence="1">
    <location>
        <begin position="20"/>
        <end position="37"/>
    </location>
</feature>
<feature type="transmembrane region" description="Helical" evidence="1">
    <location>
        <begin position="43"/>
        <end position="64"/>
    </location>
</feature>
<dbReference type="EMBL" id="WWEQ01000006">
    <property type="protein sequence ID" value="MYM18876.1"/>
    <property type="molecule type" value="Genomic_DNA"/>
</dbReference>
<gene>
    <name evidence="2" type="ORF">GSY69_02480</name>
</gene>
<accession>A0A6N9H512</accession>
<protein>
    <recommendedName>
        <fullName evidence="4">HdeD family acid-resistance protein</fullName>
    </recommendedName>
</protein>
<comment type="caution">
    <text evidence="2">The sequence shown here is derived from an EMBL/GenBank/DDBJ whole genome shotgun (WGS) entry which is preliminary data.</text>
</comment>
<dbReference type="PANTHER" id="PTHR34989:SF1">
    <property type="entry name" value="PROTEIN HDED"/>
    <property type="match status" value="1"/>
</dbReference>
<evidence type="ECO:0000313" key="3">
    <source>
        <dbReference type="Proteomes" id="UP000469215"/>
    </source>
</evidence>
<feature type="transmembrane region" description="Helical" evidence="1">
    <location>
        <begin position="130"/>
        <end position="152"/>
    </location>
</feature>
<organism evidence="2 3">
    <name type="scientific">Brevibacterium rongguiense</name>
    <dbReference type="NCBI Taxonomy" id="2695267"/>
    <lineage>
        <taxon>Bacteria</taxon>
        <taxon>Bacillati</taxon>
        <taxon>Actinomycetota</taxon>
        <taxon>Actinomycetes</taxon>
        <taxon>Micrococcales</taxon>
        <taxon>Brevibacteriaceae</taxon>
        <taxon>Brevibacterium</taxon>
    </lineage>
</organism>
<keyword evidence="1" id="KW-1133">Transmembrane helix</keyword>
<reference evidence="2 3" key="1">
    <citation type="submission" date="2020-01" db="EMBL/GenBank/DDBJ databases">
        <authorList>
            <person name="Deng T."/>
        </authorList>
    </citation>
    <scope>NUCLEOTIDE SEQUENCE [LARGE SCALE GENOMIC DNA]</scope>
    <source>
        <strain evidence="2 3">5221</strain>
    </source>
</reference>